<dbReference type="PANTHER" id="PTHR37610">
    <property type="entry name" value="CCHC-TYPE DOMAIN-CONTAINING PROTEIN"/>
    <property type="match status" value="1"/>
</dbReference>
<reference evidence="3 4" key="1">
    <citation type="submission" date="2024-04" db="EMBL/GenBank/DDBJ databases">
        <authorList>
            <person name="Fracassetti M."/>
        </authorList>
    </citation>
    <scope>NUCLEOTIDE SEQUENCE [LARGE SCALE GENOMIC DNA]</scope>
</reference>
<dbReference type="Proteomes" id="UP001497516">
    <property type="component" value="Chromosome 1"/>
</dbReference>
<evidence type="ECO:0000313" key="3">
    <source>
        <dbReference type="EMBL" id="CAL1356676.1"/>
    </source>
</evidence>
<evidence type="ECO:0000256" key="1">
    <source>
        <dbReference type="SAM" id="MobiDB-lite"/>
    </source>
</evidence>
<evidence type="ECO:0000259" key="2">
    <source>
        <dbReference type="Pfam" id="PF14244"/>
    </source>
</evidence>
<feature type="domain" description="Retrotransposon Copia-like N-terminal" evidence="2">
    <location>
        <begin position="32"/>
        <end position="78"/>
    </location>
</feature>
<feature type="compositionally biased region" description="Basic and acidic residues" evidence="1">
    <location>
        <begin position="294"/>
        <end position="309"/>
    </location>
</feature>
<proteinExistence type="predicted"/>
<organism evidence="3 4">
    <name type="scientific">Linum trigynum</name>
    <dbReference type="NCBI Taxonomy" id="586398"/>
    <lineage>
        <taxon>Eukaryota</taxon>
        <taxon>Viridiplantae</taxon>
        <taxon>Streptophyta</taxon>
        <taxon>Embryophyta</taxon>
        <taxon>Tracheophyta</taxon>
        <taxon>Spermatophyta</taxon>
        <taxon>Magnoliopsida</taxon>
        <taxon>eudicotyledons</taxon>
        <taxon>Gunneridae</taxon>
        <taxon>Pentapetalae</taxon>
        <taxon>rosids</taxon>
        <taxon>fabids</taxon>
        <taxon>Malpighiales</taxon>
        <taxon>Linaceae</taxon>
        <taxon>Linum</taxon>
    </lineage>
</organism>
<protein>
    <recommendedName>
        <fullName evidence="2">Retrotransposon Copia-like N-terminal domain-containing protein</fullName>
    </recommendedName>
</protein>
<keyword evidence="4" id="KW-1185">Reference proteome</keyword>
<feature type="region of interest" description="Disordered" evidence="1">
    <location>
        <begin position="238"/>
        <end position="271"/>
    </location>
</feature>
<feature type="region of interest" description="Disordered" evidence="1">
    <location>
        <begin position="1"/>
        <end position="26"/>
    </location>
</feature>
<dbReference type="PANTHER" id="PTHR37610:SF97">
    <property type="entry name" value="RETROTRANSPOSON GAG DOMAIN-CONTAINING PROTEIN"/>
    <property type="match status" value="1"/>
</dbReference>
<name>A0AAV2CKY4_9ROSI</name>
<dbReference type="GO" id="GO:0008270">
    <property type="term" value="F:zinc ion binding"/>
    <property type="evidence" value="ECO:0007669"/>
    <property type="project" value="InterPro"/>
</dbReference>
<dbReference type="AlphaFoldDB" id="A0AAV2CKY4"/>
<dbReference type="SUPFAM" id="SSF57756">
    <property type="entry name" value="Retrovirus zinc finger-like domains"/>
    <property type="match status" value="1"/>
</dbReference>
<dbReference type="InterPro" id="IPR029472">
    <property type="entry name" value="Copia-like_N"/>
</dbReference>
<accession>A0AAV2CKY4</accession>
<gene>
    <name evidence="3" type="ORF">LTRI10_LOCUS4356</name>
</gene>
<feature type="compositionally biased region" description="Polar residues" evidence="1">
    <location>
        <begin position="1"/>
        <end position="18"/>
    </location>
</feature>
<dbReference type="InterPro" id="IPR036875">
    <property type="entry name" value="Znf_CCHC_sf"/>
</dbReference>
<dbReference type="EMBL" id="OZ034813">
    <property type="protein sequence ID" value="CAL1356676.1"/>
    <property type="molecule type" value="Genomic_DNA"/>
</dbReference>
<dbReference type="GO" id="GO:0003676">
    <property type="term" value="F:nucleic acid binding"/>
    <property type="evidence" value="ECO:0007669"/>
    <property type="project" value="InterPro"/>
</dbReference>
<dbReference type="Pfam" id="PF14244">
    <property type="entry name" value="Retrotran_gag_3"/>
    <property type="match status" value="1"/>
</dbReference>
<feature type="compositionally biased region" description="Basic and acidic residues" evidence="1">
    <location>
        <begin position="256"/>
        <end position="271"/>
    </location>
</feature>
<evidence type="ECO:0000313" key="4">
    <source>
        <dbReference type="Proteomes" id="UP001497516"/>
    </source>
</evidence>
<sequence>MSLNDDGSSGEKTLTVGSNKEPDLPPVYQLSNSDGPGQMLIGEALSASNYGEWVLDMKDALIAKNKFRFVDGTLNKPSGPGEREAWIRCDAMVKGWLKTAMDKEIRSSIRFAETAREIWADLHAHFGQGSSSRAYELRRLISMLQQEKHSVSAFYTKLRAYWEEASAISPTPVCTCGLCTCGVSRQVREQQDNSRLFDFLMGLDDAFAAVRSQVLAMRPIPSLSKVFNIALNEEQQKAITQNRRPSPEAAAFNTRGETDRSARSAGERERVRCTHCQKTGHLRENCYELVGYPPRDREKDRDRAAGDKQQRRRNPRGSMDNSTREPKALQADAIKALFRDSQ</sequence>
<feature type="region of interest" description="Disordered" evidence="1">
    <location>
        <begin position="292"/>
        <end position="342"/>
    </location>
</feature>